<evidence type="ECO:0000313" key="4">
    <source>
        <dbReference type="EMBL" id="KAF1815748.1"/>
    </source>
</evidence>
<reference evidence="6" key="3">
    <citation type="submission" date="2025-04" db="UniProtKB">
        <authorList>
            <consortium name="RefSeq"/>
        </authorList>
    </citation>
    <scope>IDENTIFICATION</scope>
    <source>
        <strain evidence="6">CBS 781.70</strain>
    </source>
</reference>
<dbReference type="Gene3D" id="1.10.3330.10">
    <property type="entry name" value="Oxo-4-hydroxy-4-carboxy-5-ureidoimidazoline decarboxylase"/>
    <property type="match status" value="1"/>
</dbReference>
<dbReference type="EMBL" id="ML975151">
    <property type="protein sequence ID" value="KAF1815748.1"/>
    <property type="molecule type" value="Genomic_DNA"/>
</dbReference>
<reference evidence="4 6" key="1">
    <citation type="submission" date="2020-01" db="EMBL/GenBank/DDBJ databases">
        <authorList>
            <consortium name="DOE Joint Genome Institute"/>
            <person name="Haridas S."/>
            <person name="Albert R."/>
            <person name="Binder M."/>
            <person name="Bloem J."/>
            <person name="Labutti K."/>
            <person name="Salamov A."/>
            <person name="Andreopoulos B."/>
            <person name="Baker S.E."/>
            <person name="Barry K."/>
            <person name="Bills G."/>
            <person name="Bluhm B.H."/>
            <person name="Cannon C."/>
            <person name="Castanera R."/>
            <person name="Culley D.E."/>
            <person name="Daum C."/>
            <person name="Ezra D."/>
            <person name="Gonzalez J.B."/>
            <person name="Henrissat B."/>
            <person name="Kuo A."/>
            <person name="Liang C."/>
            <person name="Lipzen A."/>
            <person name="Lutzoni F."/>
            <person name="Magnuson J."/>
            <person name="Mondo S."/>
            <person name="Nolan M."/>
            <person name="Ohm R."/>
            <person name="Pangilinan J."/>
            <person name="Park H.-J."/>
            <person name="Ramirez L."/>
            <person name="Alfaro M."/>
            <person name="Sun H."/>
            <person name="Tritt A."/>
            <person name="Yoshinaga Y."/>
            <person name="Zwiers L.-H."/>
            <person name="Turgeon B.G."/>
            <person name="Goodwin S.B."/>
            <person name="Spatafora J.W."/>
            <person name="Crous P.W."/>
            <person name="Grigoriev I.V."/>
        </authorList>
    </citation>
    <scope>NUCLEOTIDE SEQUENCE</scope>
    <source>
        <strain evidence="4 6">CBS 781.70</strain>
    </source>
</reference>
<dbReference type="InterPro" id="IPR036778">
    <property type="entry name" value="OHCU_decarboxylase_sf"/>
</dbReference>
<protein>
    <recommendedName>
        <fullName evidence="3">Oxo-4-hydroxy-4-carboxy-5-ureidoimidazoline decarboxylase domain-containing protein</fullName>
    </recommendedName>
</protein>
<dbReference type="PANTHER" id="PTHR37987">
    <property type="entry name" value="CHROMOSOME 9, WHOLE GENOME SHOTGUN SEQUENCE"/>
    <property type="match status" value="1"/>
</dbReference>
<dbReference type="Proteomes" id="UP000504638">
    <property type="component" value="Unplaced"/>
</dbReference>
<sequence length="240" mass="24956">MSLPSPLTLPSLPPSTVTQILDVLLEPTPSLHSLFLHLLHPLPPTYPALIASLERELLHLCAIVDQIEADPVKAAGSYASTDGKWVADGRMVQTIVDEVMNSHPRLGTPKPVEVKSGSDPSALSALSAAEQKAMNSASTSTSTPTPTTTTPTPAPSADSETAQLAHLNTAYEAAYPGLRFVTFVAGRPRGVIMEEIRGAIAKAGEAGAAAEERRKAVGAVCRIAEARVGVLGVGREAGKG</sequence>
<evidence type="ECO:0000313" key="6">
    <source>
        <dbReference type="RefSeq" id="XP_033537379.1"/>
    </source>
</evidence>
<dbReference type="OrthoDB" id="5398391at2759"/>
<evidence type="ECO:0000313" key="5">
    <source>
        <dbReference type="Proteomes" id="UP000504638"/>
    </source>
</evidence>
<organism evidence="4">
    <name type="scientific">Eremomyces bilateralis CBS 781.70</name>
    <dbReference type="NCBI Taxonomy" id="1392243"/>
    <lineage>
        <taxon>Eukaryota</taxon>
        <taxon>Fungi</taxon>
        <taxon>Dikarya</taxon>
        <taxon>Ascomycota</taxon>
        <taxon>Pezizomycotina</taxon>
        <taxon>Dothideomycetes</taxon>
        <taxon>Dothideomycetes incertae sedis</taxon>
        <taxon>Eremomycetales</taxon>
        <taxon>Eremomycetaceae</taxon>
        <taxon>Eremomyces</taxon>
    </lineage>
</organism>
<accession>A0A6G1GCC2</accession>
<dbReference type="GeneID" id="54414866"/>
<feature type="domain" description="Oxo-4-hydroxy-4-carboxy-5-ureidoimidazoline decarboxylase" evidence="3">
    <location>
        <begin position="157"/>
        <end position="228"/>
    </location>
</feature>
<name>A0A6G1GCC2_9PEZI</name>
<feature type="domain" description="Oxo-4-hydroxy-4-carboxy-5-ureidoimidazoline decarboxylase" evidence="3">
    <location>
        <begin position="11"/>
        <end position="138"/>
    </location>
</feature>
<dbReference type="Pfam" id="PF09349">
    <property type="entry name" value="OHCU_decarbox"/>
    <property type="match status" value="2"/>
</dbReference>
<evidence type="ECO:0000259" key="3">
    <source>
        <dbReference type="Pfam" id="PF09349"/>
    </source>
</evidence>
<dbReference type="PANTHER" id="PTHR37987:SF1">
    <property type="entry name" value="OXO-4-HYDROXY-4-CARBOXY-5-UREIDOIMIDAZOLINE DECARBOXYLASE DOMAIN-CONTAINING PROTEIN"/>
    <property type="match status" value="1"/>
</dbReference>
<dbReference type="GO" id="GO:0006144">
    <property type="term" value="P:purine nucleobase metabolic process"/>
    <property type="evidence" value="ECO:0007669"/>
    <property type="project" value="UniProtKB-KW"/>
</dbReference>
<evidence type="ECO:0000256" key="1">
    <source>
        <dbReference type="ARBA" id="ARBA00022631"/>
    </source>
</evidence>
<proteinExistence type="predicted"/>
<dbReference type="SUPFAM" id="SSF158694">
    <property type="entry name" value="UraD-Like"/>
    <property type="match status" value="1"/>
</dbReference>
<gene>
    <name evidence="4 6" type="ORF">P152DRAFT_195725</name>
</gene>
<feature type="region of interest" description="Disordered" evidence="2">
    <location>
        <begin position="100"/>
        <end position="160"/>
    </location>
</feature>
<dbReference type="AlphaFoldDB" id="A0A6G1GCC2"/>
<dbReference type="RefSeq" id="XP_033537379.1">
    <property type="nucleotide sequence ID" value="XM_033674296.1"/>
</dbReference>
<keyword evidence="1" id="KW-0659">Purine metabolism</keyword>
<dbReference type="InterPro" id="IPR018020">
    <property type="entry name" value="OHCU_decarboxylase"/>
</dbReference>
<evidence type="ECO:0000256" key="2">
    <source>
        <dbReference type="SAM" id="MobiDB-lite"/>
    </source>
</evidence>
<feature type="compositionally biased region" description="Low complexity" evidence="2">
    <location>
        <begin position="136"/>
        <end position="157"/>
    </location>
</feature>
<reference evidence="6" key="2">
    <citation type="submission" date="2020-04" db="EMBL/GenBank/DDBJ databases">
        <authorList>
            <consortium name="NCBI Genome Project"/>
        </authorList>
    </citation>
    <scope>NUCLEOTIDE SEQUENCE</scope>
    <source>
        <strain evidence="6">CBS 781.70</strain>
    </source>
</reference>
<keyword evidence="5" id="KW-1185">Reference proteome</keyword>